<name>A0A2S7KRR4_9FLAO</name>
<feature type="transmembrane region" description="Helical" evidence="1">
    <location>
        <begin position="18"/>
        <end position="36"/>
    </location>
</feature>
<dbReference type="Proteomes" id="UP000239800">
    <property type="component" value="Unassembled WGS sequence"/>
</dbReference>
<feature type="transmembrane region" description="Helical" evidence="1">
    <location>
        <begin position="123"/>
        <end position="143"/>
    </location>
</feature>
<keyword evidence="1" id="KW-1133">Transmembrane helix</keyword>
<organism evidence="2 3">
    <name type="scientific">Aureitalea marina</name>
    <dbReference type="NCBI Taxonomy" id="930804"/>
    <lineage>
        <taxon>Bacteria</taxon>
        <taxon>Pseudomonadati</taxon>
        <taxon>Bacteroidota</taxon>
        <taxon>Flavobacteriia</taxon>
        <taxon>Flavobacteriales</taxon>
        <taxon>Flavobacteriaceae</taxon>
        <taxon>Aureitalea</taxon>
    </lineage>
</organism>
<protein>
    <recommendedName>
        <fullName evidence="4">DUF805 domain-containing protein</fullName>
    </recommendedName>
</protein>
<keyword evidence="1" id="KW-0472">Membrane</keyword>
<feature type="transmembrane region" description="Helical" evidence="1">
    <location>
        <begin position="218"/>
        <end position="241"/>
    </location>
</feature>
<keyword evidence="3" id="KW-1185">Reference proteome</keyword>
<reference evidence="2 3" key="1">
    <citation type="submission" date="2016-11" db="EMBL/GenBank/DDBJ databases">
        <title>Trade-off between light-utilization and light-protection in marine flavobacteria.</title>
        <authorList>
            <person name="Kumagai Y."/>
        </authorList>
    </citation>
    <scope>NUCLEOTIDE SEQUENCE [LARGE SCALE GENOMIC DNA]</scope>
    <source>
        <strain evidence="2 3">NBRC 107741</strain>
    </source>
</reference>
<proteinExistence type="predicted"/>
<evidence type="ECO:0000313" key="2">
    <source>
        <dbReference type="EMBL" id="PQB05297.1"/>
    </source>
</evidence>
<feature type="transmembrane region" description="Helical" evidence="1">
    <location>
        <begin position="188"/>
        <end position="206"/>
    </location>
</feature>
<dbReference type="PANTHER" id="PTHR34980">
    <property type="entry name" value="INNER MEMBRANE PROTEIN-RELATED-RELATED"/>
    <property type="match status" value="1"/>
</dbReference>
<feature type="transmembrane region" description="Helical" evidence="1">
    <location>
        <begin position="155"/>
        <end position="176"/>
    </location>
</feature>
<dbReference type="EMBL" id="MQUB01000001">
    <property type="protein sequence ID" value="PQB05297.1"/>
    <property type="molecule type" value="Genomic_DNA"/>
</dbReference>
<evidence type="ECO:0000313" key="3">
    <source>
        <dbReference type="Proteomes" id="UP000239800"/>
    </source>
</evidence>
<feature type="transmembrane region" description="Helical" evidence="1">
    <location>
        <begin position="42"/>
        <end position="58"/>
    </location>
</feature>
<evidence type="ECO:0000256" key="1">
    <source>
        <dbReference type="SAM" id="Phobius"/>
    </source>
</evidence>
<dbReference type="InterPro" id="IPR008523">
    <property type="entry name" value="DUF805"/>
</dbReference>
<sequence length="252" mass="29271">MFLNPFSFKGRIRRLEYGLSYLIYLVIFYGSGAVLVENDDFGIVYLIIVVPLLWFLFAQGAKRCHDLGESGFFQLIPFYVLWMVFADGKSRPNKWGHNPKHIEGGVHSDFLQLRVRLPEKTPLTLLIEGLPFVLLNVFLGLLMDHLMGYEIMAGVYGIGYAVITFLSYYLLLVFCFKGREIQSIRPFLFRHRLIYAVAVYILIRIYRVIFHEEIFGYGSWIVDVALVIGIWMSTYISILIYPLTNKKNQLNE</sequence>
<dbReference type="AlphaFoldDB" id="A0A2S7KRR4"/>
<dbReference type="PANTHER" id="PTHR34980:SF3">
    <property type="entry name" value="BLR8105 PROTEIN"/>
    <property type="match status" value="1"/>
</dbReference>
<dbReference type="RefSeq" id="WP_104813236.1">
    <property type="nucleotide sequence ID" value="NZ_MQUB01000001.1"/>
</dbReference>
<gene>
    <name evidence="2" type="ORF">BST85_10685</name>
</gene>
<evidence type="ECO:0008006" key="4">
    <source>
        <dbReference type="Google" id="ProtNLM"/>
    </source>
</evidence>
<keyword evidence="1" id="KW-0812">Transmembrane</keyword>
<dbReference type="Pfam" id="PF05656">
    <property type="entry name" value="DUF805"/>
    <property type="match status" value="1"/>
</dbReference>
<dbReference type="OrthoDB" id="9812349at2"/>
<dbReference type="GO" id="GO:0005886">
    <property type="term" value="C:plasma membrane"/>
    <property type="evidence" value="ECO:0007669"/>
    <property type="project" value="TreeGrafter"/>
</dbReference>
<comment type="caution">
    <text evidence="2">The sequence shown here is derived from an EMBL/GenBank/DDBJ whole genome shotgun (WGS) entry which is preliminary data.</text>
</comment>
<accession>A0A2S7KRR4</accession>